<dbReference type="Proteomes" id="UP001189429">
    <property type="component" value="Unassembled WGS sequence"/>
</dbReference>
<feature type="region of interest" description="Disordered" evidence="1">
    <location>
        <begin position="318"/>
        <end position="347"/>
    </location>
</feature>
<gene>
    <name evidence="2" type="ORF">PCOR1329_LOCUS20176</name>
</gene>
<evidence type="ECO:0000256" key="1">
    <source>
        <dbReference type="SAM" id="MobiDB-lite"/>
    </source>
</evidence>
<feature type="compositionally biased region" description="Basic and acidic residues" evidence="1">
    <location>
        <begin position="86"/>
        <end position="99"/>
    </location>
</feature>
<comment type="caution">
    <text evidence="2">The sequence shown here is derived from an EMBL/GenBank/DDBJ whole genome shotgun (WGS) entry which is preliminary data.</text>
</comment>
<feature type="compositionally biased region" description="Basic and acidic residues" evidence="1">
    <location>
        <begin position="26"/>
        <end position="40"/>
    </location>
</feature>
<keyword evidence="3" id="KW-1185">Reference proteome</keyword>
<proteinExistence type="predicted"/>
<accession>A0ABN9RF17</accession>
<protein>
    <submittedName>
        <fullName evidence="2">Uncharacterized protein</fullName>
    </submittedName>
</protein>
<evidence type="ECO:0000313" key="2">
    <source>
        <dbReference type="EMBL" id="CAK0817617.1"/>
    </source>
</evidence>
<sequence>MRMPRAGRCCSLTGRATRRPSTAARRRVEVVHGPARESPRELPVPGHQEVGPRVPGVHEADAAGRAGPRPEQEPLDAAMEGPGGHEPNDAHAPEGSCRGHADATALGAVLPRARGRVPVQPPHWRAAAAPEPPARPPRPQRRLPRRASPPRLRRLRHGRPPGRRRFADLRPVREPGGGSPGSAPTQDLGRRSLSGRAHRGPPHAGAQPALSYKDGRWSQGQLERFHGRARGSSWSGDALWSCCQHSGAMQRCDGQRPRRYKGHTSMSQRHYKGRRLCQNMSAGTPDVEEAIRWDRPWVQRFELGGGNAYLFNHITGSHGREPKDEGGCQSFNQTLEPLHASRVPAGA</sequence>
<name>A0ABN9RF17_9DINO</name>
<evidence type="ECO:0000313" key="3">
    <source>
        <dbReference type="Proteomes" id="UP001189429"/>
    </source>
</evidence>
<feature type="compositionally biased region" description="Basic and acidic residues" evidence="1">
    <location>
        <begin position="56"/>
        <end position="72"/>
    </location>
</feature>
<feature type="region of interest" description="Disordered" evidence="1">
    <location>
        <begin position="123"/>
        <end position="213"/>
    </location>
</feature>
<feature type="compositionally biased region" description="Low complexity" evidence="1">
    <location>
        <begin position="13"/>
        <end position="23"/>
    </location>
</feature>
<reference evidence="2" key="1">
    <citation type="submission" date="2023-10" db="EMBL/GenBank/DDBJ databases">
        <authorList>
            <person name="Chen Y."/>
            <person name="Shah S."/>
            <person name="Dougan E. K."/>
            <person name="Thang M."/>
            <person name="Chan C."/>
        </authorList>
    </citation>
    <scope>NUCLEOTIDE SEQUENCE [LARGE SCALE GENOMIC DNA]</scope>
</reference>
<feature type="region of interest" description="Disordered" evidence="1">
    <location>
        <begin position="1"/>
        <end position="99"/>
    </location>
</feature>
<organism evidence="2 3">
    <name type="scientific">Prorocentrum cordatum</name>
    <dbReference type="NCBI Taxonomy" id="2364126"/>
    <lineage>
        <taxon>Eukaryota</taxon>
        <taxon>Sar</taxon>
        <taxon>Alveolata</taxon>
        <taxon>Dinophyceae</taxon>
        <taxon>Prorocentrales</taxon>
        <taxon>Prorocentraceae</taxon>
        <taxon>Prorocentrum</taxon>
    </lineage>
</organism>
<feature type="compositionally biased region" description="Basic residues" evidence="1">
    <location>
        <begin position="151"/>
        <end position="164"/>
    </location>
</feature>
<feature type="non-terminal residue" evidence="2">
    <location>
        <position position="347"/>
    </location>
</feature>
<dbReference type="EMBL" id="CAUYUJ010006519">
    <property type="protein sequence ID" value="CAK0817617.1"/>
    <property type="molecule type" value="Genomic_DNA"/>
</dbReference>